<comment type="caution">
    <text evidence="1">The sequence shown here is derived from an EMBL/GenBank/DDBJ whole genome shotgun (WGS) entry which is preliminary data.</text>
</comment>
<organism evidence="1 2">
    <name type="scientific">Caerostris darwini</name>
    <dbReference type="NCBI Taxonomy" id="1538125"/>
    <lineage>
        <taxon>Eukaryota</taxon>
        <taxon>Metazoa</taxon>
        <taxon>Ecdysozoa</taxon>
        <taxon>Arthropoda</taxon>
        <taxon>Chelicerata</taxon>
        <taxon>Arachnida</taxon>
        <taxon>Araneae</taxon>
        <taxon>Araneomorphae</taxon>
        <taxon>Entelegynae</taxon>
        <taxon>Araneoidea</taxon>
        <taxon>Araneidae</taxon>
        <taxon>Caerostris</taxon>
    </lineage>
</organism>
<keyword evidence="2" id="KW-1185">Reference proteome</keyword>
<accession>A0AAV4UKK3</accession>
<evidence type="ECO:0000313" key="2">
    <source>
        <dbReference type="Proteomes" id="UP001054837"/>
    </source>
</evidence>
<dbReference type="AlphaFoldDB" id="A0AAV4UKK3"/>
<sequence length="373" mass="44117">MAWEDVNLNATPISLKQMLLLKYALRVYSDPAVRATEKEYGVPICFLPKKDWKSFVGRSASKLHLLASLTEEIIDFVGVISMEIMMWGFDHCEIVSGHFSSVKLWPDFQWKQQGRIDYLETAKALIQNENICPTERFILACNYCLEDDVHALWNKIPRDLQNRIALANLSPIIQLWIGWIMRGERLDWSQVVPACRRARSTFGATYKPVGLRMFAQHLTPEDTRQCVILSIERRVMHYDDLYYFFKKMSTEQQIKLLEDHAFRVMKSFLHWPLQNFFMRMIDSIWTFLSEEQFRDMLHVIICQVILKGWRDFDYLMLLEVFWNKSPPAYKRFVEKDPVYKLVTGLKDTVKIPWKKLSSIKCNCHSKPHILYIE</sequence>
<protein>
    <submittedName>
        <fullName evidence="1">Uncharacterized protein</fullName>
    </submittedName>
</protein>
<dbReference type="EMBL" id="BPLQ01011492">
    <property type="protein sequence ID" value="GIY58391.1"/>
    <property type="molecule type" value="Genomic_DNA"/>
</dbReference>
<evidence type="ECO:0000313" key="1">
    <source>
        <dbReference type="EMBL" id="GIY58391.1"/>
    </source>
</evidence>
<dbReference type="Proteomes" id="UP001054837">
    <property type="component" value="Unassembled WGS sequence"/>
</dbReference>
<proteinExistence type="predicted"/>
<name>A0AAV4UKK3_9ARAC</name>
<gene>
    <name evidence="1" type="primary">AVEN_189896_1</name>
    <name evidence="1" type="ORF">CDAR_316471</name>
</gene>
<reference evidence="1 2" key="1">
    <citation type="submission" date="2021-06" db="EMBL/GenBank/DDBJ databases">
        <title>Caerostris darwini draft genome.</title>
        <authorList>
            <person name="Kono N."/>
            <person name="Arakawa K."/>
        </authorList>
    </citation>
    <scope>NUCLEOTIDE SEQUENCE [LARGE SCALE GENOMIC DNA]</scope>
</reference>